<keyword evidence="2" id="KW-1185">Reference proteome</keyword>
<evidence type="ECO:0000313" key="2">
    <source>
        <dbReference type="Proteomes" id="UP001291687"/>
    </source>
</evidence>
<protein>
    <submittedName>
        <fullName evidence="1">Elm1 superfamily protein</fullName>
    </submittedName>
</protein>
<dbReference type="Proteomes" id="UP001291687">
    <property type="component" value="Unassembled WGS sequence"/>
</dbReference>
<organism evidence="1 2">
    <name type="scientific">Candidatus Megaera venefica</name>
    <dbReference type="NCBI Taxonomy" id="2055910"/>
    <lineage>
        <taxon>Bacteria</taxon>
        <taxon>Pseudomonadati</taxon>
        <taxon>Pseudomonadota</taxon>
        <taxon>Alphaproteobacteria</taxon>
        <taxon>Rickettsiales</taxon>
        <taxon>Rickettsiaceae</taxon>
        <taxon>Candidatus Megaera</taxon>
    </lineage>
</organism>
<gene>
    <name evidence="1" type="ORF">Megvenef_00233</name>
</gene>
<name>A0ABU5NAR3_9RICK</name>
<evidence type="ECO:0000313" key="1">
    <source>
        <dbReference type="EMBL" id="MEA0970275.1"/>
    </source>
</evidence>
<accession>A0ABU5NAR3</accession>
<reference evidence="1 2" key="1">
    <citation type="submission" date="2023-03" db="EMBL/GenBank/DDBJ databases">
        <title>Host association and intracellularity evolved multiple times independently in the Rickettsiales.</title>
        <authorList>
            <person name="Castelli M."/>
            <person name="Nardi T."/>
            <person name="Gammuto L."/>
            <person name="Bellinzona G."/>
            <person name="Sabaneyeva E."/>
            <person name="Potekhin A."/>
            <person name="Serra V."/>
            <person name="Petroni G."/>
            <person name="Sassera D."/>
        </authorList>
    </citation>
    <scope>NUCLEOTIDE SEQUENCE [LARGE SCALE GENOMIC DNA]</scope>
    <source>
        <strain evidence="1 2">Sr 2-6</strain>
    </source>
</reference>
<dbReference type="RefSeq" id="WP_322776176.1">
    <property type="nucleotide sequence ID" value="NZ_JARJFB010000009.1"/>
</dbReference>
<sequence length="364" mass="40729">MLNEGRIGDQNQLYGIVEALKSQSPNLSIKYTPHNELKPLKEIINNTCRDNYKKLTILTSGLEGINVINEIADELCPNVVVLNTAHMIFKEHPSILGKANLIALPKHSIDNDFLKHASEKKTEIIQTVGVSHNSTPTIIKQEYEKYAKEFQWLQGKDKIAMIVLGGDAPTSEGKIKFYTAEEAAKGADLIGQFCKKGNYSLMIFNGPRTGQYDHTTSNKNEWVHKNEKLDITTSAFVERLQKYMDPSQFKLYNFSHISPSPYKAGFWVVKNAKEGLCFLPGESTSMISEGNDNLPNRTIIMHNGAMNETHIKHVKSEVDAGRTILFTPGFIEASVMPKIDFTSRAKPASAKIANILLKKYLSVK</sequence>
<proteinExistence type="predicted"/>
<dbReference type="EMBL" id="JARJFB010000009">
    <property type="protein sequence ID" value="MEA0970275.1"/>
    <property type="molecule type" value="Genomic_DNA"/>
</dbReference>
<comment type="caution">
    <text evidence="1">The sequence shown here is derived from an EMBL/GenBank/DDBJ whole genome shotgun (WGS) entry which is preliminary data.</text>
</comment>